<evidence type="ECO:0000256" key="1">
    <source>
        <dbReference type="ARBA" id="ARBA00009320"/>
    </source>
</evidence>
<dbReference type="PANTHER" id="PTHR42743">
    <property type="entry name" value="AMINO-ACID AMINOTRANSFERASE"/>
    <property type="match status" value="1"/>
</dbReference>
<evidence type="ECO:0000313" key="4">
    <source>
        <dbReference type="Proteomes" id="UP000188604"/>
    </source>
</evidence>
<dbReference type="SUPFAM" id="SSF56752">
    <property type="entry name" value="D-aminoacid aminotransferase-like PLP-dependent enzymes"/>
    <property type="match status" value="1"/>
</dbReference>
<dbReference type="AlphaFoldDB" id="A0A1U9KRZ5"/>
<dbReference type="RefSeq" id="WP_077807577.1">
    <property type="nucleotide sequence ID" value="NZ_BJXS01000006.1"/>
</dbReference>
<proteinExistence type="inferred from homology"/>
<evidence type="ECO:0000256" key="2">
    <source>
        <dbReference type="ARBA" id="ARBA00014472"/>
    </source>
</evidence>
<dbReference type="GO" id="GO:0005829">
    <property type="term" value="C:cytosol"/>
    <property type="evidence" value="ECO:0007669"/>
    <property type="project" value="TreeGrafter"/>
</dbReference>
<dbReference type="InterPro" id="IPR036038">
    <property type="entry name" value="Aminotransferase-like"/>
</dbReference>
<dbReference type="KEGG" id="nch:A0U93_12030"/>
<organism evidence="3 4">
    <name type="scientific">Neoasaia chiangmaiensis</name>
    <dbReference type="NCBI Taxonomy" id="320497"/>
    <lineage>
        <taxon>Bacteria</taxon>
        <taxon>Pseudomonadati</taxon>
        <taxon>Pseudomonadota</taxon>
        <taxon>Alphaproteobacteria</taxon>
        <taxon>Acetobacterales</taxon>
        <taxon>Acetobacteraceae</taxon>
        <taxon>Neoasaia</taxon>
    </lineage>
</organism>
<dbReference type="PANTHER" id="PTHR42743:SF2">
    <property type="entry name" value="AMINODEOXYCHORISMATE LYASE"/>
    <property type="match status" value="1"/>
</dbReference>
<reference evidence="3 4" key="1">
    <citation type="submission" date="2016-03" db="EMBL/GenBank/DDBJ databases">
        <title>Acetic acid bacteria sequencing.</title>
        <authorList>
            <person name="Brandt J."/>
            <person name="Jakob F."/>
            <person name="Vogel R.F."/>
        </authorList>
    </citation>
    <scope>NUCLEOTIDE SEQUENCE [LARGE SCALE GENOMIC DNA]</scope>
    <source>
        <strain evidence="3 4">NBRC 101099</strain>
    </source>
</reference>
<dbReference type="InterPro" id="IPR043132">
    <property type="entry name" value="BCAT-like_C"/>
</dbReference>
<dbReference type="Gene3D" id="3.20.10.10">
    <property type="entry name" value="D-amino Acid Aminotransferase, subunit A, domain 2"/>
    <property type="match status" value="1"/>
</dbReference>
<keyword evidence="4" id="KW-1185">Reference proteome</keyword>
<dbReference type="OrthoDB" id="9805628at2"/>
<protein>
    <recommendedName>
        <fullName evidence="2">Probable branched-chain-amino-acid aminotransferase</fullName>
    </recommendedName>
</protein>
<dbReference type="EMBL" id="CP014691">
    <property type="protein sequence ID" value="AQS88545.1"/>
    <property type="molecule type" value="Genomic_DNA"/>
</dbReference>
<dbReference type="Proteomes" id="UP000188604">
    <property type="component" value="Chromosome"/>
</dbReference>
<dbReference type="GO" id="GO:0008696">
    <property type="term" value="F:4-amino-4-deoxychorismate lyase activity"/>
    <property type="evidence" value="ECO:0007669"/>
    <property type="project" value="TreeGrafter"/>
</dbReference>
<sequence length="266" mass="28949">MSGLVWLDGRIGPPAEARIDPGDRGFLLGDGIFETMRVVNGHPPLIELHLDRLAEGARLLRLSPPHRRELCQAITETIAANRLRDGALRLTLTRGPGPRGLLPPEETQETVLIATFPSTPTLPAVNLHISRQIRHGDTILSRVKTLNYLPSILARMEAQDAGADDALLLNQAGRLACASAATLVALRGDRLVTPPLSDGALPGIGRRRLLASGLCIEQEIARDLPDVRAAWLLNALSLRVVRSVGHRQFSPDRDWTARIRQCAHPA</sequence>
<dbReference type="Pfam" id="PF01063">
    <property type="entry name" value="Aminotran_4"/>
    <property type="match status" value="1"/>
</dbReference>
<gene>
    <name evidence="3" type="ORF">A0U93_12030</name>
</gene>
<comment type="similarity">
    <text evidence="1">Belongs to the class-IV pyridoxal-phosphate-dependent aminotransferase family.</text>
</comment>
<dbReference type="InterPro" id="IPR001544">
    <property type="entry name" value="Aminotrans_IV"/>
</dbReference>
<dbReference type="Gene3D" id="3.30.470.10">
    <property type="match status" value="1"/>
</dbReference>
<accession>A0A1U9KRZ5</accession>
<dbReference type="InterPro" id="IPR043131">
    <property type="entry name" value="BCAT-like_N"/>
</dbReference>
<dbReference type="InterPro" id="IPR050571">
    <property type="entry name" value="Class-IV_PLP-Dep_Aminotrnsfr"/>
</dbReference>
<dbReference type="STRING" id="320497.A0U93_12030"/>
<dbReference type="GO" id="GO:0008153">
    <property type="term" value="P:4-aminobenzoate biosynthetic process"/>
    <property type="evidence" value="ECO:0007669"/>
    <property type="project" value="TreeGrafter"/>
</dbReference>
<name>A0A1U9KRZ5_9PROT</name>
<evidence type="ECO:0000313" key="3">
    <source>
        <dbReference type="EMBL" id="AQS88545.1"/>
    </source>
</evidence>